<keyword evidence="4" id="KW-0548">Nucleotidyltransferase</keyword>
<dbReference type="PANTHER" id="PTHR32057">
    <property type="entry name" value="PROTEIN ADENYLYLTRANSFERASE SELO, MITOCHONDRIAL"/>
    <property type="match status" value="1"/>
</dbReference>
<keyword evidence="12" id="KW-1185">Reference proteome</keyword>
<evidence type="ECO:0000256" key="1">
    <source>
        <dbReference type="ARBA" id="ARBA00001946"/>
    </source>
</evidence>
<name>A0A433QBZ0_9FUNG</name>
<keyword evidence="6" id="KW-0547">Nucleotide-binding</keyword>
<dbReference type="GO" id="GO:0046872">
    <property type="term" value="F:metal ion binding"/>
    <property type="evidence" value="ECO:0007669"/>
    <property type="project" value="UniProtKB-KW"/>
</dbReference>
<keyword evidence="3" id="KW-0808">Transferase</keyword>
<reference evidence="11 12" key="1">
    <citation type="journal article" date="2018" name="New Phytol.">
        <title>Phylogenomics of Endogonaceae and evolution of mycorrhizas within Mucoromycota.</title>
        <authorList>
            <person name="Chang Y."/>
            <person name="Desiro A."/>
            <person name="Na H."/>
            <person name="Sandor L."/>
            <person name="Lipzen A."/>
            <person name="Clum A."/>
            <person name="Barry K."/>
            <person name="Grigoriev I.V."/>
            <person name="Martin F.M."/>
            <person name="Stajich J.E."/>
            <person name="Smith M.E."/>
            <person name="Bonito G."/>
            <person name="Spatafora J.W."/>
        </authorList>
    </citation>
    <scope>NUCLEOTIDE SEQUENCE [LARGE SCALE GENOMIC DNA]</scope>
    <source>
        <strain evidence="11 12">AD002</strain>
    </source>
</reference>
<evidence type="ECO:0000256" key="3">
    <source>
        <dbReference type="ARBA" id="ARBA00022679"/>
    </source>
</evidence>
<dbReference type="AlphaFoldDB" id="A0A433QBZ0"/>
<dbReference type="GO" id="GO:0005524">
    <property type="term" value="F:ATP binding"/>
    <property type="evidence" value="ECO:0007669"/>
    <property type="project" value="UniProtKB-KW"/>
</dbReference>
<evidence type="ECO:0000256" key="4">
    <source>
        <dbReference type="ARBA" id="ARBA00022695"/>
    </source>
</evidence>
<dbReference type="PANTHER" id="PTHR32057:SF14">
    <property type="entry name" value="PROTEIN ADENYLYLTRANSFERASE SELO, MITOCHONDRIAL"/>
    <property type="match status" value="1"/>
</dbReference>
<feature type="region of interest" description="Disordered" evidence="10">
    <location>
        <begin position="585"/>
        <end position="604"/>
    </location>
</feature>
<evidence type="ECO:0000256" key="2">
    <source>
        <dbReference type="ARBA" id="ARBA00009747"/>
    </source>
</evidence>
<evidence type="ECO:0000256" key="5">
    <source>
        <dbReference type="ARBA" id="ARBA00022723"/>
    </source>
</evidence>
<dbReference type="InterPro" id="IPR003846">
    <property type="entry name" value="SelO"/>
</dbReference>
<keyword evidence="5" id="KW-0479">Metal-binding</keyword>
<organism evidence="11 12">
    <name type="scientific">Jimgerdemannia flammicorona</name>
    <dbReference type="NCBI Taxonomy" id="994334"/>
    <lineage>
        <taxon>Eukaryota</taxon>
        <taxon>Fungi</taxon>
        <taxon>Fungi incertae sedis</taxon>
        <taxon>Mucoromycota</taxon>
        <taxon>Mucoromycotina</taxon>
        <taxon>Endogonomycetes</taxon>
        <taxon>Endogonales</taxon>
        <taxon>Endogonaceae</taxon>
        <taxon>Jimgerdemannia</taxon>
    </lineage>
</organism>
<evidence type="ECO:0000256" key="10">
    <source>
        <dbReference type="SAM" id="MobiDB-lite"/>
    </source>
</evidence>
<dbReference type="Proteomes" id="UP000274822">
    <property type="component" value="Unassembled WGS sequence"/>
</dbReference>
<proteinExistence type="inferred from homology"/>
<comment type="caution">
    <text evidence="11">The sequence shown here is derived from an EMBL/GenBank/DDBJ whole genome shotgun (WGS) entry which is preliminary data.</text>
</comment>
<keyword evidence="7" id="KW-0067">ATP-binding</keyword>
<evidence type="ECO:0000256" key="8">
    <source>
        <dbReference type="ARBA" id="ARBA00022842"/>
    </source>
</evidence>
<dbReference type="GO" id="GO:0070733">
    <property type="term" value="F:AMPylase activity"/>
    <property type="evidence" value="ECO:0007669"/>
    <property type="project" value="TreeGrafter"/>
</dbReference>
<evidence type="ECO:0000313" key="11">
    <source>
        <dbReference type="EMBL" id="RUS27282.1"/>
    </source>
</evidence>
<comment type="cofactor">
    <cofactor evidence="1">
        <name>Mg(2+)</name>
        <dbReference type="ChEBI" id="CHEBI:18420"/>
    </cofactor>
</comment>
<evidence type="ECO:0000313" key="12">
    <source>
        <dbReference type="Proteomes" id="UP000274822"/>
    </source>
</evidence>
<dbReference type="EMBL" id="RBNJ01008736">
    <property type="protein sequence ID" value="RUS27282.1"/>
    <property type="molecule type" value="Genomic_DNA"/>
</dbReference>
<evidence type="ECO:0000256" key="7">
    <source>
        <dbReference type="ARBA" id="ARBA00022840"/>
    </source>
</evidence>
<dbReference type="Pfam" id="PF02696">
    <property type="entry name" value="SelO"/>
    <property type="match status" value="2"/>
</dbReference>
<keyword evidence="8" id="KW-0460">Magnesium</keyword>
<gene>
    <name evidence="11" type="ORF">BC938DRAFT_483482</name>
</gene>
<protein>
    <recommendedName>
        <fullName evidence="9">Selenoprotein O</fullName>
    </recommendedName>
</protein>
<dbReference type="GO" id="GO:0005739">
    <property type="term" value="C:mitochondrion"/>
    <property type="evidence" value="ECO:0007669"/>
    <property type="project" value="TreeGrafter"/>
</dbReference>
<sequence length="604" mass="67448">MASILKPKFLSQLPATPCLLTSSLPNDPLTPDPDNLPARAFLAQARPVYNACYTYVPPEAAPEPKLLAVSRAALELINLDPKEAETENFVGVFSGNKVLEGTHPWALCYGGHQFGLGDGRAISLFETVNYTRELWELQLKGAGRTPYSRFADGYAVLRSSIREFLCSEALAALSIPTTRALSLVTTSRDVYRDDAPDTVRQPERGAIVCRLAPSWLRFGSFEILYQRKDAAGIRSLAEFVAREVVNVNAEIAEREEREGWNRFGRLYREIGRRTARMVAGWQSVGFCHGVMNTDNMSILGKPITFRGHPPTMFIVIARTSIHYIYTHPNPTGLTLDLGPFAFLEAYDPAYICNHSDDLGRYSFLHQPTACMWNLHRLGVTLAELIGAGDEVDVGVDPVSGVASWDDDTSKRYREKGDAMARRVAADEFEQWFLDDFTARMRAKLGLSSVREGDLDEVVVPLLNWMSDHRVDYHHFFRALANLPIIAGEALPDELVPGVACDIDAAKSALGSWVEVYRRRVLEDGGDKGRKVRMNGVNPAFVLKNWVAQEVLDAFEKEGEEKGREALEEALELCLEPFGEGWRTERAKRWATGKTPQIPHRETDS</sequence>
<evidence type="ECO:0000256" key="6">
    <source>
        <dbReference type="ARBA" id="ARBA00022741"/>
    </source>
</evidence>
<accession>A0A433QBZ0</accession>
<comment type="similarity">
    <text evidence="2">Belongs to the SELO family.</text>
</comment>
<evidence type="ECO:0000256" key="9">
    <source>
        <dbReference type="ARBA" id="ARBA00031547"/>
    </source>
</evidence>